<proteinExistence type="predicted"/>
<evidence type="ECO:0000313" key="7">
    <source>
        <dbReference type="Proteomes" id="UP000292260"/>
    </source>
</evidence>
<feature type="compositionally biased region" description="Basic and acidic residues" evidence="1">
    <location>
        <begin position="7"/>
        <end position="23"/>
    </location>
</feature>
<name>A0A4R0TFM7_BIFLL</name>
<reference evidence="4" key="2">
    <citation type="submission" date="2019-02" db="EMBL/GenBank/DDBJ databases">
        <authorList>
            <person name="Odamaki T."/>
        </authorList>
    </citation>
    <scope>NUCLEOTIDE SEQUENCE</scope>
    <source>
        <strain evidence="3">MCC10043</strain>
        <strain evidence="4">MCC10070</strain>
        <strain evidence="5">MCC10096</strain>
    </source>
</reference>
<dbReference type="Proteomes" id="UP000292932">
    <property type="component" value="Unassembled WGS sequence"/>
</dbReference>
<dbReference type="EMBL" id="SHSP01000005">
    <property type="protein sequence ID" value="TCF33393.1"/>
    <property type="molecule type" value="Genomic_DNA"/>
</dbReference>
<dbReference type="AlphaFoldDB" id="A0A4R0TFM7"/>
<reference evidence="6 7" key="1">
    <citation type="journal article" date="2018" name="Sci. Rep.">
        <title>Genomic diversity and distribution of Bifidobacterium longum subsp. longum across the human lifespan.</title>
        <authorList>
            <person name="Odamaki T."/>
            <person name="Bottacini F."/>
            <person name="Kato K."/>
            <person name="Mitsuyama E."/>
            <person name="Yoshida K."/>
            <person name="Horigome A."/>
            <person name="Xiao J.Z."/>
            <person name="van Sinderen D."/>
        </authorList>
    </citation>
    <scope>NUCLEOTIDE SEQUENCE [LARGE SCALE GENOMIC DNA]</scope>
    <source>
        <strain evidence="3 7">MCC10043</strain>
        <strain evidence="4 6">MCC10070</strain>
        <strain evidence="5 8">MCC10096</strain>
    </source>
</reference>
<dbReference type="Proteomes" id="UP000663812">
    <property type="component" value="Unassembled WGS sequence"/>
</dbReference>
<evidence type="ECO:0000313" key="4">
    <source>
        <dbReference type="EMBL" id="TCE88100.1"/>
    </source>
</evidence>
<evidence type="ECO:0000313" key="5">
    <source>
        <dbReference type="EMBL" id="TCF33393.1"/>
    </source>
</evidence>
<evidence type="ECO:0000313" key="6">
    <source>
        <dbReference type="Proteomes" id="UP000291814"/>
    </source>
</evidence>
<sequence length="84" mass="9068">MPAYAHDQYERGRHVMAETETDKSSAASSVEKGSSGKPHSIITYGINIAITTANPDENILDRRPKRAAVDFAEIIAANQLAAVQ</sequence>
<feature type="compositionally biased region" description="Low complexity" evidence="1">
    <location>
        <begin position="24"/>
        <end position="37"/>
    </location>
</feature>
<dbReference type="EMBL" id="SHQU01000009">
    <property type="protein sequence ID" value="TCE42154.1"/>
    <property type="molecule type" value="Genomic_DNA"/>
</dbReference>
<accession>A0A4R0TFM7</accession>
<evidence type="ECO:0000313" key="2">
    <source>
        <dbReference type="EMBL" id="GHM73618.1"/>
    </source>
</evidence>
<dbReference type="Proteomes" id="UP000291814">
    <property type="component" value="Unassembled WGS sequence"/>
</dbReference>
<evidence type="ECO:0000313" key="3">
    <source>
        <dbReference type="EMBL" id="TCE42154.1"/>
    </source>
</evidence>
<dbReference type="Proteomes" id="UP000292260">
    <property type="component" value="Unassembled WGS sequence"/>
</dbReference>
<evidence type="ECO:0000256" key="1">
    <source>
        <dbReference type="SAM" id="MobiDB-lite"/>
    </source>
</evidence>
<evidence type="ECO:0000313" key="8">
    <source>
        <dbReference type="Proteomes" id="UP000292932"/>
    </source>
</evidence>
<gene>
    <name evidence="2" type="ORF">MCC00316_19080</name>
    <name evidence="3" type="ORF">MCC10043_0378</name>
    <name evidence="4" type="ORF">MCC10070_0372</name>
    <name evidence="5" type="ORF">MCC10096_0399</name>
</gene>
<protein>
    <submittedName>
        <fullName evidence="4">Uncharacterized protein</fullName>
    </submittedName>
</protein>
<comment type="caution">
    <text evidence="4">The sequence shown here is derived from an EMBL/GenBank/DDBJ whole genome shotgun (WGS) entry which is preliminary data.</text>
</comment>
<dbReference type="EMBL" id="SHRR01000004">
    <property type="protein sequence ID" value="TCE88100.1"/>
    <property type="molecule type" value="Genomic_DNA"/>
</dbReference>
<dbReference type="EMBL" id="BNHC01000027">
    <property type="protein sequence ID" value="GHM73618.1"/>
    <property type="molecule type" value="Genomic_DNA"/>
</dbReference>
<feature type="region of interest" description="Disordered" evidence="1">
    <location>
        <begin position="1"/>
        <end position="38"/>
    </location>
</feature>
<organism evidence="4 6">
    <name type="scientific">Bifidobacterium longum subsp. longum</name>
    <dbReference type="NCBI Taxonomy" id="1679"/>
    <lineage>
        <taxon>Bacteria</taxon>
        <taxon>Bacillati</taxon>
        <taxon>Actinomycetota</taxon>
        <taxon>Actinomycetes</taxon>
        <taxon>Bifidobacteriales</taxon>
        <taxon>Bifidobacteriaceae</taxon>
        <taxon>Bifidobacterium</taxon>
    </lineage>
</organism>
<reference evidence="2" key="3">
    <citation type="journal article" date="2021" name="Appl. Environ. Microbiol.">
        <title>Novel 3-O-alpha-d-Galactosyl-alpha-l-Arabinofuranosidase for the Assimilation of Gum Arabic Arabinogalactan Protein in Bifidobacterium longum subsp. longum.</title>
        <authorList>
            <person name="Sasaki Y."/>
            <person name="Horigome A."/>
            <person name="Odamaki T."/>
            <person name="Xiao J.Z."/>
            <person name="Ishiwata A."/>
            <person name="Ito Y."/>
            <person name="Kitahara K."/>
            <person name="Fujita K."/>
        </authorList>
    </citation>
    <scope>NUCLEOTIDE SEQUENCE</scope>
    <source>
        <strain evidence="2">MCC00316</strain>
    </source>
</reference>